<keyword evidence="1" id="KW-0472">Membrane</keyword>
<dbReference type="EMBL" id="JBBMEJ010000001">
    <property type="protein sequence ID" value="MEQ2369415.1"/>
    <property type="molecule type" value="Genomic_DNA"/>
</dbReference>
<dbReference type="Pfam" id="PF01569">
    <property type="entry name" value="PAP2"/>
    <property type="match status" value="1"/>
</dbReference>
<dbReference type="SMART" id="SM00014">
    <property type="entry name" value="acidPPc"/>
    <property type="match status" value="1"/>
</dbReference>
<keyword evidence="1" id="KW-1133">Transmembrane helix</keyword>
<dbReference type="CDD" id="cd01610">
    <property type="entry name" value="PAP2_like"/>
    <property type="match status" value="1"/>
</dbReference>
<name>A0ABV1BCC6_9FIRM</name>
<dbReference type="PANTHER" id="PTHR14969">
    <property type="entry name" value="SPHINGOSINE-1-PHOSPHATE PHOSPHOHYDROLASE"/>
    <property type="match status" value="1"/>
</dbReference>
<dbReference type="Proteomes" id="UP001473063">
    <property type="component" value="Unassembled WGS sequence"/>
</dbReference>
<dbReference type="InterPro" id="IPR036938">
    <property type="entry name" value="PAP2/HPO_sf"/>
</dbReference>
<dbReference type="RefSeq" id="WP_349055742.1">
    <property type="nucleotide sequence ID" value="NZ_JBBMEJ010000001.1"/>
</dbReference>
<comment type="caution">
    <text evidence="3">The sequence shown here is derived from an EMBL/GenBank/DDBJ whole genome shotgun (WGS) entry which is preliminary data.</text>
</comment>
<evidence type="ECO:0000313" key="4">
    <source>
        <dbReference type="Proteomes" id="UP001473063"/>
    </source>
</evidence>
<feature type="transmembrane region" description="Helical" evidence="1">
    <location>
        <begin position="85"/>
        <end position="103"/>
    </location>
</feature>
<gene>
    <name evidence="3" type="ORF">WMO28_00390</name>
</gene>
<sequence length="144" mass="16239">MILLIIPKTRKCGAAVLLSYVVSFLIGNEWLKDLITRPRPCAVDDTVTLIVKKPGSFSCPSVHAYLAFSSAMAIFHYYRKAGIGVLVFAALVGFSRMYFFVHYPTDVLFGAALGIYFIKENKEQFYAKEIYDQTADRRLRTALP</sequence>
<dbReference type="PANTHER" id="PTHR14969:SF13">
    <property type="entry name" value="AT30094P"/>
    <property type="match status" value="1"/>
</dbReference>
<keyword evidence="4" id="KW-1185">Reference proteome</keyword>
<organism evidence="3 4">
    <name type="scientific">Blautia aquisgranensis</name>
    <dbReference type="NCBI Taxonomy" id="3133153"/>
    <lineage>
        <taxon>Bacteria</taxon>
        <taxon>Bacillati</taxon>
        <taxon>Bacillota</taxon>
        <taxon>Clostridia</taxon>
        <taxon>Lachnospirales</taxon>
        <taxon>Lachnospiraceae</taxon>
        <taxon>Blautia</taxon>
    </lineage>
</organism>
<dbReference type="SUPFAM" id="SSF48317">
    <property type="entry name" value="Acid phosphatase/Vanadium-dependent haloperoxidase"/>
    <property type="match status" value="1"/>
</dbReference>
<feature type="domain" description="Phosphatidic acid phosphatase type 2/haloperoxidase" evidence="2">
    <location>
        <begin position="12"/>
        <end position="122"/>
    </location>
</feature>
<evidence type="ECO:0000259" key="2">
    <source>
        <dbReference type="SMART" id="SM00014"/>
    </source>
</evidence>
<keyword evidence="1" id="KW-0812">Transmembrane</keyword>
<evidence type="ECO:0000313" key="3">
    <source>
        <dbReference type="EMBL" id="MEQ2369415.1"/>
    </source>
</evidence>
<reference evidence="3 4" key="1">
    <citation type="submission" date="2024-03" db="EMBL/GenBank/DDBJ databases">
        <title>Human intestinal bacterial collection.</title>
        <authorList>
            <person name="Pauvert C."/>
            <person name="Hitch T.C.A."/>
            <person name="Clavel T."/>
        </authorList>
    </citation>
    <scope>NUCLEOTIDE SEQUENCE [LARGE SCALE GENOMIC DNA]</scope>
    <source>
        <strain evidence="3 4">CLA-JM-H16</strain>
    </source>
</reference>
<protein>
    <submittedName>
        <fullName evidence="3">Phosphatase PAP2 family protein</fullName>
    </submittedName>
</protein>
<proteinExistence type="predicted"/>
<dbReference type="InterPro" id="IPR000326">
    <property type="entry name" value="PAP2/HPO"/>
</dbReference>
<dbReference type="Gene3D" id="1.20.144.10">
    <property type="entry name" value="Phosphatidic acid phosphatase type 2/haloperoxidase"/>
    <property type="match status" value="1"/>
</dbReference>
<evidence type="ECO:0000256" key="1">
    <source>
        <dbReference type="SAM" id="Phobius"/>
    </source>
</evidence>
<accession>A0ABV1BCC6</accession>